<dbReference type="SUPFAM" id="SSF49344">
    <property type="entry name" value="CBD9-like"/>
    <property type="match status" value="1"/>
</dbReference>
<sequence>MCRTLARAAAAAAIAALALVPGSPAADVPPGDMLAAWPHPKGYVCYRAPGPITIDGDLKSAEWDAAPWSDAFVDIEGDKRPKPQFRTRMKMLWDDEALYIAAELEEPHVWATIKEHDAVIFQDPDFEIFLDPDGDNHTYGELELNALNTTWDLLLTKPYKNGGRALNGWEIIGLKTAVKVQGTLNDPRDTDTGWTIEVRWPWKGLRELATFTGAPRDGDQWRINFSRVEWDIQVNGGQYTKVKNRPEHNWVWAPQGVIDMHRPERWGYLQFSTAKPGTATFKPDPDWPVRDALHRAYYAQHAHHKKNGAFATAADLGLKDIADRLDVRATRTGCEISWLEREAKQPKVRYSITDDARLWKH</sequence>
<feature type="domain" description="Carbohydrate-binding" evidence="2">
    <location>
        <begin position="54"/>
        <end position="206"/>
    </location>
</feature>
<reference evidence="4" key="1">
    <citation type="journal article" date="2023" name="Mar. Drugs">
        <title>Gemmata algarum, a Novel Planctomycete Isolated from an Algal Mat, Displays Antimicrobial Activity.</title>
        <authorList>
            <person name="Kumar G."/>
            <person name="Kallscheuer N."/>
            <person name="Kashif M."/>
            <person name="Ahamad S."/>
            <person name="Jagadeeshwari U."/>
            <person name="Pannikurungottu S."/>
            <person name="Haufschild T."/>
            <person name="Kabuu M."/>
            <person name="Sasikala C."/>
            <person name="Jogler C."/>
            <person name="Ramana C."/>
        </authorList>
    </citation>
    <scope>NUCLEOTIDE SEQUENCE [LARGE SCALE GENOMIC DNA]</scope>
    <source>
        <strain evidence="4">JC673</strain>
    </source>
</reference>
<dbReference type="InterPro" id="IPR010502">
    <property type="entry name" value="Carb-bd_dom_fam9"/>
</dbReference>
<gene>
    <name evidence="3" type="ORF">R5W23_000184</name>
</gene>
<feature type="chain" id="PRO_5046118852" evidence="1">
    <location>
        <begin position="26"/>
        <end position="361"/>
    </location>
</feature>
<dbReference type="Pfam" id="PF06452">
    <property type="entry name" value="CBM9_1"/>
    <property type="match status" value="1"/>
</dbReference>
<dbReference type="Proteomes" id="UP001272242">
    <property type="component" value="Unassembled WGS sequence"/>
</dbReference>
<dbReference type="RefSeq" id="WP_320684702.1">
    <property type="nucleotide sequence ID" value="NZ_JAXBLV010000001.1"/>
</dbReference>
<name>A0ABU5ERF1_9BACT</name>
<comment type="caution">
    <text evidence="3">The sequence shown here is derived from an EMBL/GenBank/DDBJ whole genome shotgun (WGS) entry which is preliminary data.</text>
</comment>
<dbReference type="EMBL" id="JAXBLV010000001">
    <property type="protein sequence ID" value="MDY3557656.1"/>
    <property type="molecule type" value="Genomic_DNA"/>
</dbReference>
<proteinExistence type="predicted"/>
<feature type="signal peptide" evidence="1">
    <location>
        <begin position="1"/>
        <end position="25"/>
    </location>
</feature>
<keyword evidence="1" id="KW-0732">Signal</keyword>
<evidence type="ECO:0000256" key="1">
    <source>
        <dbReference type="SAM" id="SignalP"/>
    </source>
</evidence>
<evidence type="ECO:0000259" key="2">
    <source>
        <dbReference type="Pfam" id="PF06452"/>
    </source>
</evidence>
<keyword evidence="4" id="KW-1185">Reference proteome</keyword>
<accession>A0ABU5ERF1</accession>
<evidence type="ECO:0000313" key="4">
    <source>
        <dbReference type="Proteomes" id="UP001272242"/>
    </source>
</evidence>
<organism evidence="3 4">
    <name type="scientific">Gemmata algarum</name>
    <dbReference type="NCBI Taxonomy" id="2975278"/>
    <lineage>
        <taxon>Bacteria</taxon>
        <taxon>Pseudomonadati</taxon>
        <taxon>Planctomycetota</taxon>
        <taxon>Planctomycetia</taxon>
        <taxon>Gemmatales</taxon>
        <taxon>Gemmataceae</taxon>
        <taxon>Gemmata</taxon>
    </lineage>
</organism>
<evidence type="ECO:0000313" key="3">
    <source>
        <dbReference type="EMBL" id="MDY3557656.1"/>
    </source>
</evidence>
<dbReference type="CDD" id="cd09620">
    <property type="entry name" value="CBM9_like_3"/>
    <property type="match status" value="1"/>
</dbReference>
<protein>
    <submittedName>
        <fullName evidence="3">Carbohydrate-binding family 9-like protein</fullName>
    </submittedName>
</protein>
<dbReference type="PANTHER" id="PTHR35532:SF5">
    <property type="entry name" value="CARBOHYDRATE-BINDING DOMAIN-CONTAINING PROTEIN"/>
    <property type="match status" value="1"/>
</dbReference>
<dbReference type="Gene3D" id="2.60.40.1190">
    <property type="match status" value="1"/>
</dbReference>
<dbReference type="PANTHER" id="PTHR35532">
    <property type="entry name" value="SIMILAR TO POLYHYDROXYALKANOATE DEPOLYMERASE"/>
    <property type="match status" value="1"/>
</dbReference>